<dbReference type="Pfam" id="PF03762">
    <property type="entry name" value="VOMI"/>
    <property type="match status" value="1"/>
</dbReference>
<dbReference type="EMBL" id="LNIX01000027">
    <property type="protein sequence ID" value="OXA41944.1"/>
    <property type="molecule type" value="Genomic_DNA"/>
</dbReference>
<dbReference type="InterPro" id="IPR005515">
    <property type="entry name" value="VOMI"/>
</dbReference>
<dbReference type="Proteomes" id="UP000198287">
    <property type="component" value="Unassembled WGS sequence"/>
</dbReference>
<dbReference type="Gene3D" id="2.100.10.20">
    <property type="entry name" value="Vitelline membrane outer layer protein I (VOMI)"/>
    <property type="match status" value="1"/>
</dbReference>
<accession>A0A226DAS4</accession>
<dbReference type="SUPFAM" id="SSF51092">
    <property type="entry name" value="Vitelline membrane outer protein-I (VMO-I)"/>
    <property type="match status" value="1"/>
</dbReference>
<organism evidence="2 3">
    <name type="scientific">Folsomia candida</name>
    <name type="common">Springtail</name>
    <dbReference type="NCBI Taxonomy" id="158441"/>
    <lineage>
        <taxon>Eukaryota</taxon>
        <taxon>Metazoa</taxon>
        <taxon>Ecdysozoa</taxon>
        <taxon>Arthropoda</taxon>
        <taxon>Hexapoda</taxon>
        <taxon>Collembola</taxon>
        <taxon>Entomobryomorpha</taxon>
        <taxon>Isotomoidea</taxon>
        <taxon>Isotomidae</taxon>
        <taxon>Proisotominae</taxon>
        <taxon>Folsomia</taxon>
    </lineage>
</organism>
<dbReference type="PANTHER" id="PTHR18841:SF0">
    <property type="entry name" value="VITELLINE MEMBRANE OUTER LAYER 1 HOMOLOG A-RELATED"/>
    <property type="match status" value="1"/>
</dbReference>
<dbReference type="InterPro" id="IPR035957">
    <property type="entry name" value="Crust_neurohorm_sf"/>
</dbReference>
<reference evidence="2 3" key="1">
    <citation type="submission" date="2015-12" db="EMBL/GenBank/DDBJ databases">
        <title>The genome of Folsomia candida.</title>
        <authorList>
            <person name="Faddeeva A."/>
            <person name="Derks M.F."/>
            <person name="Anvar Y."/>
            <person name="Smit S."/>
            <person name="Van Straalen N."/>
            <person name="Roelofs D."/>
        </authorList>
    </citation>
    <scope>NUCLEOTIDE SEQUENCE [LARGE SCALE GENOMIC DNA]</scope>
    <source>
        <strain evidence="2 3">VU population</strain>
        <tissue evidence="2">Whole body</tissue>
    </source>
</reference>
<dbReference type="GO" id="GO:0005615">
    <property type="term" value="C:extracellular space"/>
    <property type="evidence" value="ECO:0007669"/>
    <property type="project" value="TreeGrafter"/>
</dbReference>
<proteinExistence type="inferred from homology"/>
<dbReference type="PANTHER" id="PTHR18841">
    <property type="entry name" value="VITELLINE MEMBRANE OUTER LAYER PROTEIN I-RELATED"/>
    <property type="match status" value="1"/>
</dbReference>
<dbReference type="InterPro" id="IPR036706">
    <property type="entry name" value="VOMI_sf"/>
</dbReference>
<dbReference type="SUPFAM" id="SSF81778">
    <property type="entry name" value="Crustacean CHH/MIH/GIH neurohormone"/>
    <property type="match status" value="1"/>
</dbReference>
<protein>
    <submittedName>
        <fullName evidence="2">Vitelline membrane outer layer protein 1</fullName>
    </submittedName>
</protein>
<keyword evidence="3" id="KW-1185">Reference proteome</keyword>
<name>A0A226DAS4_FOLCA</name>
<dbReference type="AlphaFoldDB" id="A0A226DAS4"/>
<comment type="caution">
    <text evidence="2">The sequence shown here is derived from an EMBL/GenBank/DDBJ whole genome shotgun (WGS) entry which is preliminary data.</text>
</comment>
<evidence type="ECO:0000256" key="1">
    <source>
        <dbReference type="ARBA" id="ARBA00005447"/>
    </source>
</evidence>
<evidence type="ECO:0000313" key="2">
    <source>
        <dbReference type="EMBL" id="OXA41944.1"/>
    </source>
</evidence>
<gene>
    <name evidence="2" type="ORF">Fcan01_23194</name>
</gene>
<sequence>MSVWISMESPTDGMWYYNSNEDSPVLYNVFWGLTSLYVPTLMEGYTKFVVIWVWLGVVGGASGLRHPSKGSSNIVPRSAAEDETLDYFKKLGCQGRFEDDTFLKVLKTCDDCYDRDKVPGIHFACKYGLLFLINSEDCFDRFDYIQCLYKTGRGFEKKQYEADIKALRDKSSLTPILEADRLGNWGDFTKWENCSDGQFVFGFYLRQFYTGLTLNVFGIVLACSRPAPVMLTSHIQVWGGIYGPEFKNVVCPHDTFVVGFQVRRVNKKVGQTKIYGKLGDLKLICEDGSTIEGDGNQSGELMLQKTCPRRMRICAIMGSLNLPREGQICKNKQFHIYRIKIV</sequence>
<evidence type="ECO:0000313" key="3">
    <source>
        <dbReference type="Proteomes" id="UP000198287"/>
    </source>
</evidence>
<comment type="similarity">
    <text evidence="1">Belongs to the arthropod CHH/MIH/GIH/VIH hormone family.</text>
</comment>